<dbReference type="InterPro" id="IPR008626">
    <property type="entry name" value="Mediator_Med15_fun"/>
</dbReference>
<organism evidence="5 6">
    <name type="scientific">Venustampulla echinocandica</name>
    <dbReference type="NCBI Taxonomy" id="2656787"/>
    <lineage>
        <taxon>Eukaryota</taxon>
        <taxon>Fungi</taxon>
        <taxon>Dikarya</taxon>
        <taxon>Ascomycota</taxon>
        <taxon>Pezizomycotina</taxon>
        <taxon>Leotiomycetes</taxon>
        <taxon>Helotiales</taxon>
        <taxon>Pleuroascaceae</taxon>
        <taxon>Venustampulla</taxon>
    </lineage>
</organism>
<feature type="region of interest" description="Disordered" evidence="3">
    <location>
        <begin position="858"/>
        <end position="987"/>
    </location>
</feature>
<keyword evidence="2" id="KW-0539">Nucleus</keyword>
<evidence type="ECO:0000256" key="1">
    <source>
        <dbReference type="ARBA" id="ARBA00004123"/>
    </source>
</evidence>
<dbReference type="GO" id="GO:0006357">
    <property type="term" value="P:regulation of transcription by RNA polymerase II"/>
    <property type="evidence" value="ECO:0007669"/>
    <property type="project" value="InterPro"/>
</dbReference>
<feature type="compositionally biased region" description="Polar residues" evidence="3">
    <location>
        <begin position="171"/>
        <end position="203"/>
    </location>
</feature>
<evidence type="ECO:0000313" key="6">
    <source>
        <dbReference type="Proteomes" id="UP000254866"/>
    </source>
</evidence>
<feature type="compositionally biased region" description="Low complexity" evidence="3">
    <location>
        <begin position="897"/>
        <end position="913"/>
    </location>
</feature>
<feature type="compositionally biased region" description="Low complexity" evidence="3">
    <location>
        <begin position="449"/>
        <end position="483"/>
    </location>
</feature>
<dbReference type="GO" id="GO:0016592">
    <property type="term" value="C:mediator complex"/>
    <property type="evidence" value="ECO:0007669"/>
    <property type="project" value="InterPro"/>
</dbReference>
<dbReference type="EMBL" id="NPIC01000001">
    <property type="protein sequence ID" value="RDL40555.1"/>
    <property type="molecule type" value="Genomic_DNA"/>
</dbReference>
<feature type="region of interest" description="Disordered" evidence="3">
    <location>
        <begin position="1329"/>
        <end position="1426"/>
    </location>
</feature>
<comment type="caution">
    <text evidence="5">The sequence shown here is derived from an EMBL/GenBank/DDBJ whole genome shotgun (WGS) entry which is preliminary data.</text>
</comment>
<dbReference type="GeneID" id="43593383"/>
<feature type="compositionally biased region" description="Low complexity" evidence="3">
    <location>
        <begin position="138"/>
        <end position="170"/>
    </location>
</feature>
<dbReference type="GO" id="GO:0003712">
    <property type="term" value="F:transcription coregulator activity"/>
    <property type="evidence" value="ECO:0007669"/>
    <property type="project" value="InterPro"/>
</dbReference>
<feature type="region of interest" description="Disordered" evidence="3">
    <location>
        <begin position="449"/>
        <end position="496"/>
    </location>
</feature>
<feature type="compositionally biased region" description="Low complexity" evidence="3">
    <location>
        <begin position="1"/>
        <end position="33"/>
    </location>
</feature>
<dbReference type="OrthoDB" id="3918840at2759"/>
<comment type="subcellular location">
    <subcellularLocation>
        <location evidence="1">Nucleus</location>
    </subcellularLocation>
</comment>
<dbReference type="RefSeq" id="XP_031873211.1">
    <property type="nucleotide sequence ID" value="XM_032009157.1"/>
</dbReference>
<feature type="compositionally biased region" description="Polar residues" evidence="3">
    <location>
        <begin position="1378"/>
        <end position="1387"/>
    </location>
</feature>
<feature type="compositionally biased region" description="Polar residues" evidence="3">
    <location>
        <begin position="1247"/>
        <end position="1256"/>
    </location>
</feature>
<feature type="compositionally biased region" description="Polar residues" evidence="3">
    <location>
        <begin position="352"/>
        <end position="367"/>
    </location>
</feature>
<protein>
    <recommendedName>
        <fullName evidence="4">Mediator complex subunit 15 KIX domain-containing protein</fullName>
    </recommendedName>
</protein>
<dbReference type="InterPro" id="IPR036546">
    <property type="entry name" value="MED15_KIX"/>
</dbReference>
<feature type="region of interest" description="Disordered" evidence="3">
    <location>
        <begin position="1172"/>
        <end position="1216"/>
    </location>
</feature>
<feature type="compositionally biased region" description="Low complexity" evidence="3">
    <location>
        <begin position="745"/>
        <end position="759"/>
    </location>
</feature>
<gene>
    <name evidence="5" type="ORF">BP5553_00534</name>
</gene>
<evidence type="ECO:0000259" key="4">
    <source>
        <dbReference type="Pfam" id="PF16987"/>
    </source>
</evidence>
<feature type="region of interest" description="Disordered" evidence="3">
    <location>
        <begin position="595"/>
        <end position="624"/>
    </location>
</feature>
<feature type="compositionally biased region" description="Low complexity" evidence="3">
    <location>
        <begin position="212"/>
        <end position="246"/>
    </location>
</feature>
<dbReference type="Gene3D" id="1.10.246.20">
    <property type="entry name" value="Coactivator CBP, KIX domain"/>
    <property type="match status" value="1"/>
</dbReference>
<dbReference type="Pfam" id="PF16987">
    <property type="entry name" value="KIX_2"/>
    <property type="match status" value="1"/>
</dbReference>
<feature type="region of interest" description="Disordered" evidence="3">
    <location>
        <begin position="1466"/>
        <end position="1491"/>
    </location>
</feature>
<dbReference type="Proteomes" id="UP000254866">
    <property type="component" value="Unassembled WGS sequence"/>
</dbReference>
<evidence type="ECO:0000313" key="5">
    <source>
        <dbReference type="EMBL" id="RDL40555.1"/>
    </source>
</evidence>
<feature type="region of interest" description="Disordered" evidence="3">
    <location>
        <begin position="347"/>
        <end position="374"/>
    </location>
</feature>
<accession>A0A370TYF2</accession>
<feature type="domain" description="Mediator complex subunit 15 KIX" evidence="4">
    <location>
        <begin position="57"/>
        <end position="136"/>
    </location>
</feature>
<feature type="compositionally biased region" description="Low complexity" evidence="3">
    <location>
        <begin position="858"/>
        <end position="877"/>
    </location>
</feature>
<feature type="compositionally biased region" description="Low complexity" evidence="3">
    <location>
        <begin position="951"/>
        <end position="969"/>
    </location>
</feature>
<sequence length="1569" mass="171391">MAANFQPHMGVPGQMMPQQQQRPQQQRQNQAGQHVSAQINQVIFQTVTNQTGQIDPKSWQSQVLIQERISLIFNIIANLRLASATQPNPPGLNKMMEIGIKFEKEIFDKSMDKAAYKRAVDAKLEQLLERRNQNQAGLQQTINQQAQAQAHAQQAQAQQMMMNPNGMQGQPSRLMQGQPSQQGFSHLQHQMQASPLPGQQPSQVPMGMANDQLPPNMTQNQQQQFQMSMQQQQPQQQQNPVDRPQNGQPQLTPQDQAMIMELANRLMSQAPQDEKNAIRQNMRARMDPQQLNQYTMRGQDPLLIYYRQQALIRLRSEKQSRMAQAQAQAQQFAISQQAQNMPNAVPGMQRARSINPSPLNGHTQPPTSMGGNNDFGGFMGNMESLAVQQQQEGFIAQGAGQVVVPASGAQANATPQLGVGMPGQPMGMGDQRGVGNPNNRAQQQQQMLNAQQRMHAAAQQQQQQQSQAQARMNAQAKTQMGLQGQPGGMGNGPLPPQQSPALPTLNAPLKTTSQMGHPEGPQINPNQQFGQPLDPRFVPGNQRQIGPANGMNLSGVNPAMFAGMSQEQQQRMAALPPEKLSELLTKWNEQRAMNQAQGGRPPMPMPGNQQIHPGQQVPQPGQFNPQNPMLQFQRQQAMSPNMTPQQQLALQQQIARLQQQGAAQPRVPPQAMQIEQRMAMQMDSMDIPPNLHNHASFPRGVPPEIKKWGLLKQWVQQNPSLGPEVLDSLKALQRYHYQSLLRARATQQAGQQPGAMQPGAPGGPGPMSAIPPGMSAPVAPMGPNAAPVPAGMNMPGPGQIRQPTQAEIQNARQHHSGRMANATDDQIRSFLMRQMAAQRQQQHAQMMQNMQMANPMAQLNGQQQPRPGQPPQNMGPRAPNQPVPPQPPQPKKPPGGADAANSTTNAANANRTARPVPTARSAQNPSAPQPAKNLKRASSDDVVEVPNPALQQPSRPAVQQPQAQQGQGQKPPPQQGRLSLTPAQVATLDPEARKKYEADARMAQAAQANQRTVADLEKLKTINQEELAKINMQPPADIPLDAEMKAKVTKMLREILQPFSNMTKAIPRWYGITHDDNRARMFFRFKNRLAKQFRDPAMTQPKDTFSISTKEIEQGRNMLNGMVKDLSDRFPGLKKSDPTGAQAAPASQPTVPATQAVPAPTVPLNAANLQEQQQQLNKLHQRSNSRGSHAPAAPTSAQPPFPFSAKSPPDGVPAYIGKSTVTQENLHLPARKKQKQNNNAPVPAQGTPGSNASPQVSKGVAPEVKRQPAEAKPQPRTALCCSEPECDRHNVGFDSEEALRIHTQEEHIKPLEDPFQYAQQNLASTLGLDARGQSKKPPVVSQDVAATPTAPKMATSVSRQGHTPNVKGGSTPAAATPMNRQVSMNRQGSAAGAKSATPAKATPSKDGSARPTTDQKDASKQQAQPPQEMIIEDPWANATIDPHDLFQAFQTFESGAGGAISDMNVYRSITPNDTPESSKDGVSEPNSDISDGVGLDINLDIFEGSWMPFGPSETDTLFDMNSINFTKEDDVMMLEEQPSLNFKWDDMIDPAALDKPFSFDTSLYSMNAD</sequence>
<evidence type="ECO:0000256" key="3">
    <source>
        <dbReference type="SAM" id="MobiDB-lite"/>
    </source>
</evidence>
<feature type="region of interest" description="Disordered" evidence="3">
    <location>
        <begin position="744"/>
        <end position="766"/>
    </location>
</feature>
<feature type="region of interest" description="Disordered" evidence="3">
    <location>
        <begin position="1228"/>
        <end position="1276"/>
    </location>
</feature>
<dbReference type="InterPro" id="IPR036529">
    <property type="entry name" value="KIX_dom_sf"/>
</dbReference>
<feature type="compositionally biased region" description="Low complexity" evidence="3">
    <location>
        <begin position="1388"/>
        <end position="1405"/>
    </location>
</feature>
<feature type="region of interest" description="Disordered" evidence="3">
    <location>
        <begin position="138"/>
        <end position="251"/>
    </location>
</feature>
<feature type="compositionally biased region" description="Pro residues" evidence="3">
    <location>
        <begin position="879"/>
        <end position="893"/>
    </location>
</feature>
<feature type="compositionally biased region" description="Polar residues" evidence="3">
    <location>
        <begin position="607"/>
        <end position="624"/>
    </location>
</feature>
<reference evidence="5 6" key="1">
    <citation type="journal article" date="2018" name="IMA Fungus">
        <title>IMA Genome-F 9: Draft genome sequence of Annulohypoxylon stygium, Aspergillus mulundensis, Berkeleyomyces basicola (syn. Thielaviopsis basicola), Ceratocystis smalleyi, two Cercospora beticola strains, Coleophoma cylindrospora, Fusarium fracticaudum, Phialophora cf. hyalina, and Morchella septimelata.</title>
        <authorList>
            <person name="Wingfield B.D."/>
            <person name="Bills G.F."/>
            <person name="Dong Y."/>
            <person name="Huang W."/>
            <person name="Nel W.J."/>
            <person name="Swalarsk-Parry B.S."/>
            <person name="Vaghefi N."/>
            <person name="Wilken P.M."/>
            <person name="An Z."/>
            <person name="de Beer Z.W."/>
            <person name="De Vos L."/>
            <person name="Chen L."/>
            <person name="Duong T.A."/>
            <person name="Gao Y."/>
            <person name="Hammerbacher A."/>
            <person name="Kikkert J.R."/>
            <person name="Li Y."/>
            <person name="Li H."/>
            <person name="Li K."/>
            <person name="Li Q."/>
            <person name="Liu X."/>
            <person name="Ma X."/>
            <person name="Naidoo K."/>
            <person name="Pethybridge S.J."/>
            <person name="Sun J."/>
            <person name="Steenkamp E.T."/>
            <person name="van der Nest M.A."/>
            <person name="van Wyk S."/>
            <person name="Wingfield M.J."/>
            <person name="Xiong C."/>
            <person name="Yue Q."/>
            <person name="Zhang X."/>
        </authorList>
    </citation>
    <scope>NUCLEOTIDE SEQUENCE [LARGE SCALE GENOMIC DNA]</scope>
    <source>
        <strain evidence="5 6">BP 5553</strain>
    </source>
</reference>
<feature type="region of interest" description="Disordered" evidence="3">
    <location>
        <begin position="1"/>
        <end position="34"/>
    </location>
</feature>
<dbReference type="Pfam" id="PF05397">
    <property type="entry name" value="Med15_fungi"/>
    <property type="match status" value="1"/>
</dbReference>
<evidence type="ECO:0000256" key="2">
    <source>
        <dbReference type="ARBA" id="ARBA00023242"/>
    </source>
</evidence>
<feature type="region of interest" description="Disordered" evidence="3">
    <location>
        <begin position="1126"/>
        <end position="1156"/>
    </location>
</feature>
<proteinExistence type="predicted"/>
<name>A0A370TYF2_9HELO</name>
<keyword evidence="6" id="KW-1185">Reference proteome</keyword>
<dbReference type="STRING" id="2656787.A0A370TYF2"/>